<evidence type="ECO:0000256" key="1">
    <source>
        <dbReference type="ARBA" id="ARBA00004651"/>
    </source>
</evidence>
<dbReference type="PRINTS" id="PR00173">
    <property type="entry name" value="EDTRNSPORT"/>
</dbReference>
<feature type="transmembrane region" description="Helical" evidence="7">
    <location>
        <begin position="351"/>
        <end position="375"/>
    </location>
</feature>
<accession>A0A437LYR4</accession>
<keyword evidence="9" id="KW-1185">Reference proteome</keyword>
<dbReference type="EMBL" id="SACN01000003">
    <property type="protein sequence ID" value="RVT90560.1"/>
    <property type="molecule type" value="Genomic_DNA"/>
</dbReference>
<keyword evidence="3" id="KW-1003">Cell membrane</keyword>
<evidence type="ECO:0000256" key="5">
    <source>
        <dbReference type="ARBA" id="ARBA00022989"/>
    </source>
</evidence>
<keyword evidence="6 7" id="KW-0472">Membrane</keyword>
<organism evidence="8 9">
    <name type="scientific">Sphingomonas crocodyli</name>
    <dbReference type="NCBI Taxonomy" id="1979270"/>
    <lineage>
        <taxon>Bacteria</taxon>
        <taxon>Pseudomonadati</taxon>
        <taxon>Pseudomonadota</taxon>
        <taxon>Alphaproteobacteria</taxon>
        <taxon>Sphingomonadales</taxon>
        <taxon>Sphingomonadaceae</taxon>
        <taxon>Sphingomonas</taxon>
    </lineage>
</organism>
<dbReference type="InterPro" id="IPR036458">
    <property type="entry name" value="Na:dicarbo_symporter_sf"/>
</dbReference>
<feature type="transmembrane region" description="Helical" evidence="7">
    <location>
        <begin position="291"/>
        <end position="315"/>
    </location>
</feature>
<dbReference type="GO" id="GO:0005886">
    <property type="term" value="C:plasma membrane"/>
    <property type="evidence" value="ECO:0007669"/>
    <property type="project" value="UniProtKB-SubCell"/>
</dbReference>
<gene>
    <name evidence="8" type="ORF">EOD43_19085</name>
</gene>
<feature type="transmembrane region" description="Helical" evidence="7">
    <location>
        <begin position="327"/>
        <end position="345"/>
    </location>
</feature>
<dbReference type="OrthoDB" id="9766690at2"/>
<dbReference type="Proteomes" id="UP000282971">
    <property type="component" value="Unassembled WGS sequence"/>
</dbReference>
<keyword evidence="5 7" id="KW-1133">Transmembrane helix</keyword>
<feature type="transmembrane region" description="Helical" evidence="7">
    <location>
        <begin position="81"/>
        <end position="105"/>
    </location>
</feature>
<evidence type="ECO:0000256" key="3">
    <source>
        <dbReference type="ARBA" id="ARBA00022475"/>
    </source>
</evidence>
<feature type="transmembrane region" description="Helical" evidence="7">
    <location>
        <begin position="47"/>
        <end position="69"/>
    </location>
</feature>
<feature type="transmembrane region" description="Helical" evidence="7">
    <location>
        <begin position="260"/>
        <end position="279"/>
    </location>
</feature>
<evidence type="ECO:0000313" key="8">
    <source>
        <dbReference type="EMBL" id="RVT90560.1"/>
    </source>
</evidence>
<dbReference type="Pfam" id="PF00375">
    <property type="entry name" value="SDF"/>
    <property type="match status" value="1"/>
</dbReference>
<sequence>MTTLARATLAALVLSLGAGVIAARVQWAGIAVFLSVADPIGKLWLDALTMTIVPLVFGLLVGGIASAAASAGSSGVATRATIWFAALLIGACLAAALATELALAVSPVPDAAAGLRTDLPAPQIAAPASWITSLVPTNIIKAAADSAMVPLVLFALLFGLAVTRIDQDLRAPILLVFRALVETMLVIVRWVLALAPLGVAALAFGVGARVGLGAAGALVHYVLIAASACLLATALAYVAATIAGRISPLAFARAALPAQVVALSTQSSLAALPAMIAAAPALRVPAASAGIVLPLAVSLFRAASAAANVAVAIYLAHLHGLAPGPATIVLGALVAVPISLAAVGLPAQVSFFATIGPVCLAMGVPLTLLPLLLAVETIPDIFRTVGNVTADLAVLRIAGRGDAVAITGAGQGAPSLQPAE</sequence>
<dbReference type="Gene3D" id="1.10.3860.10">
    <property type="entry name" value="Sodium:dicarboxylate symporter"/>
    <property type="match status" value="1"/>
</dbReference>
<dbReference type="PANTHER" id="PTHR42865:SF7">
    <property type="entry name" value="PROTON_GLUTAMATE-ASPARTATE SYMPORTER"/>
    <property type="match status" value="1"/>
</dbReference>
<feature type="transmembrane region" description="Helical" evidence="7">
    <location>
        <begin position="186"/>
        <end position="206"/>
    </location>
</feature>
<dbReference type="AlphaFoldDB" id="A0A437LYR4"/>
<reference evidence="8 9" key="1">
    <citation type="submission" date="2019-01" db="EMBL/GenBank/DDBJ databases">
        <authorList>
            <person name="Chen W.-M."/>
        </authorList>
    </citation>
    <scope>NUCLEOTIDE SEQUENCE [LARGE SCALE GENOMIC DNA]</scope>
    <source>
        <strain evidence="8 9">CCP-7</strain>
    </source>
</reference>
<feature type="transmembrane region" description="Helical" evidence="7">
    <location>
        <begin position="147"/>
        <end position="165"/>
    </location>
</feature>
<evidence type="ECO:0000256" key="4">
    <source>
        <dbReference type="ARBA" id="ARBA00022692"/>
    </source>
</evidence>
<dbReference type="PANTHER" id="PTHR42865">
    <property type="entry name" value="PROTON/GLUTAMATE-ASPARTATE SYMPORTER"/>
    <property type="match status" value="1"/>
</dbReference>
<evidence type="ECO:0000256" key="6">
    <source>
        <dbReference type="ARBA" id="ARBA00023136"/>
    </source>
</evidence>
<comment type="caution">
    <text evidence="8">The sequence shown here is derived from an EMBL/GenBank/DDBJ whole genome shotgun (WGS) entry which is preliminary data.</text>
</comment>
<name>A0A437LYR4_9SPHN</name>
<proteinExistence type="predicted"/>
<evidence type="ECO:0000313" key="9">
    <source>
        <dbReference type="Proteomes" id="UP000282971"/>
    </source>
</evidence>
<evidence type="ECO:0000256" key="7">
    <source>
        <dbReference type="SAM" id="Phobius"/>
    </source>
</evidence>
<dbReference type="GO" id="GO:0015293">
    <property type="term" value="F:symporter activity"/>
    <property type="evidence" value="ECO:0007669"/>
    <property type="project" value="UniProtKB-KW"/>
</dbReference>
<keyword evidence="4 7" id="KW-0812">Transmembrane</keyword>
<comment type="subcellular location">
    <subcellularLocation>
        <location evidence="1">Cell membrane</location>
        <topology evidence="1">Multi-pass membrane protein</topology>
    </subcellularLocation>
</comment>
<dbReference type="InterPro" id="IPR001991">
    <property type="entry name" value="Na-dicarboxylate_symporter"/>
</dbReference>
<protein>
    <submittedName>
        <fullName evidence="8">Cation:dicarboxylase symporter family transporter</fullName>
    </submittedName>
</protein>
<keyword evidence="2" id="KW-0813">Transport</keyword>
<feature type="transmembrane region" description="Helical" evidence="7">
    <location>
        <begin position="218"/>
        <end position="239"/>
    </location>
</feature>
<dbReference type="SUPFAM" id="SSF118215">
    <property type="entry name" value="Proton glutamate symport protein"/>
    <property type="match status" value="1"/>
</dbReference>
<evidence type="ECO:0000256" key="2">
    <source>
        <dbReference type="ARBA" id="ARBA00022448"/>
    </source>
</evidence>